<feature type="compositionally biased region" description="Low complexity" evidence="1">
    <location>
        <begin position="32"/>
        <end position="44"/>
    </location>
</feature>
<protein>
    <submittedName>
        <fullName evidence="2">Uncharacterized protein</fullName>
    </submittedName>
</protein>
<organism evidence="2 3">
    <name type="scientific">Massarina eburnea CBS 473.64</name>
    <dbReference type="NCBI Taxonomy" id="1395130"/>
    <lineage>
        <taxon>Eukaryota</taxon>
        <taxon>Fungi</taxon>
        <taxon>Dikarya</taxon>
        <taxon>Ascomycota</taxon>
        <taxon>Pezizomycotina</taxon>
        <taxon>Dothideomycetes</taxon>
        <taxon>Pleosporomycetidae</taxon>
        <taxon>Pleosporales</taxon>
        <taxon>Massarineae</taxon>
        <taxon>Massarinaceae</taxon>
        <taxon>Massarina</taxon>
    </lineage>
</organism>
<feature type="compositionally biased region" description="Basic and acidic residues" evidence="1">
    <location>
        <begin position="141"/>
        <end position="157"/>
    </location>
</feature>
<feature type="compositionally biased region" description="Basic and acidic residues" evidence="1">
    <location>
        <begin position="124"/>
        <end position="134"/>
    </location>
</feature>
<dbReference type="PANTHER" id="PTHR37540">
    <property type="entry name" value="TRANSCRIPTION FACTOR (ACR-2), PUTATIVE-RELATED-RELATED"/>
    <property type="match status" value="1"/>
</dbReference>
<gene>
    <name evidence="2" type="ORF">P280DRAFT_402734</name>
</gene>
<dbReference type="OrthoDB" id="4159781at2759"/>
<dbReference type="Proteomes" id="UP000799753">
    <property type="component" value="Unassembled WGS sequence"/>
</dbReference>
<feature type="region of interest" description="Disordered" evidence="1">
    <location>
        <begin position="27"/>
        <end position="158"/>
    </location>
</feature>
<accession>A0A6A6RY02</accession>
<reference evidence="2" key="1">
    <citation type="journal article" date="2020" name="Stud. Mycol.">
        <title>101 Dothideomycetes genomes: a test case for predicting lifestyles and emergence of pathogens.</title>
        <authorList>
            <person name="Haridas S."/>
            <person name="Albert R."/>
            <person name="Binder M."/>
            <person name="Bloem J."/>
            <person name="Labutti K."/>
            <person name="Salamov A."/>
            <person name="Andreopoulos B."/>
            <person name="Baker S."/>
            <person name="Barry K."/>
            <person name="Bills G."/>
            <person name="Bluhm B."/>
            <person name="Cannon C."/>
            <person name="Castanera R."/>
            <person name="Culley D."/>
            <person name="Daum C."/>
            <person name="Ezra D."/>
            <person name="Gonzalez J."/>
            <person name="Henrissat B."/>
            <person name="Kuo A."/>
            <person name="Liang C."/>
            <person name="Lipzen A."/>
            <person name="Lutzoni F."/>
            <person name="Magnuson J."/>
            <person name="Mondo S."/>
            <person name="Nolan M."/>
            <person name="Ohm R."/>
            <person name="Pangilinan J."/>
            <person name="Park H.-J."/>
            <person name="Ramirez L."/>
            <person name="Alfaro M."/>
            <person name="Sun H."/>
            <person name="Tritt A."/>
            <person name="Yoshinaga Y."/>
            <person name="Zwiers L.-H."/>
            <person name="Turgeon B."/>
            <person name="Goodwin S."/>
            <person name="Spatafora J."/>
            <person name="Crous P."/>
            <person name="Grigoriev I."/>
        </authorList>
    </citation>
    <scope>NUCLEOTIDE SEQUENCE</scope>
    <source>
        <strain evidence="2">CBS 473.64</strain>
    </source>
</reference>
<proteinExistence type="predicted"/>
<evidence type="ECO:0000313" key="3">
    <source>
        <dbReference type="Proteomes" id="UP000799753"/>
    </source>
</evidence>
<dbReference type="Pfam" id="PF11951">
    <property type="entry name" value="Fungal_trans_2"/>
    <property type="match status" value="1"/>
</dbReference>
<evidence type="ECO:0000313" key="2">
    <source>
        <dbReference type="EMBL" id="KAF2639872.1"/>
    </source>
</evidence>
<dbReference type="EMBL" id="MU006786">
    <property type="protein sequence ID" value="KAF2639872.1"/>
    <property type="molecule type" value="Genomic_DNA"/>
</dbReference>
<evidence type="ECO:0000256" key="1">
    <source>
        <dbReference type="SAM" id="MobiDB-lite"/>
    </source>
</evidence>
<dbReference type="PANTHER" id="PTHR37540:SF5">
    <property type="entry name" value="TRANSCRIPTION FACTOR DOMAIN-CONTAINING PROTEIN"/>
    <property type="match status" value="1"/>
</dbReference>
<keyword evidence="3" id="KW-1185">Reference proteome</keyword>
<feature type="non-terminal residue" evidence="2">
    <location>
        <position position="512"/>
    </location>
</feature>
<name>A0A6A6RY02_9PLEO</name>
<dbReference type="InterPro" id="IPR021858">
    <property type="entry name" value="Fun_TF"/>
</dbReference>
<dbReference type="AlphaFoldDB" id="A0A6A6RY02"/>
<sequence length="512" mass="56691">MARPQISEGERLPRSFDGEVGVLGIRKADVLSGSPSSRKSTSPPTNETKAAANDLTFITGTTPADFKTKKNMTTIRKKAMGSYLGKGKPRDSKKERRRLSRETSTGSGASVGSDVQDYHPSNDAPKKWSEKDSNHSPTESPYDHEKAKPEVQKDSRMPRMTGELILPSAPIVIPSRETWALPYYEHIPGPFQSIGKPLDPFATIYQSSHPRVSVETLKYHCTQAFGSRSMGKYWVPTLVKSEHAFLSTLCIASAHHDAVNNRSTESMETLALRQEVMHFISQSLLNPGSRTNDFNVIALTQLIASEVIAGQDAALTYHESGMEAMISQRGGLDKLGLNGRVAGTTSWVLLASAVLGESRPTAMYSSFAATHSVKNYPSTATIPESPLYCPKGEYETIKRSERCAPRTLALLKEIRMMLDLFLHETKWSRQNSLSLKNMYKDLITKYPSVAEIKKTKILMPNDWRYEAIRITAIITATAIMHRIPLSEALKLAAVLEERTTLDTSRDPSLSTD</sequence>